<dbReference type="PROSITE" id="PS01304">
    <property type="entry name" value="UBIH"/>
    <property type="match status" value="1"/>
</dbReference>
<evidence type="ECO:0000256" key="3">
    <source>
        <dbReference type="ARBA" id="ARBA00005349"/>
    </source>
</evidence>
<evidence type="ECO:0000256" key="4">
    <source>
        <dbReference type="ARBA" id="ARBA00022630"/>
    </source>
</evidence>
<evidence type="ECO:0000256" key="7">
    <source>
        <dbReference type="ARBA" id="ARBA00023033"/>
    </source>
</evidence>
<keyword evidence="4" id="KW-0285">Flavoprotein</keyword>
<comment type="similarity">
    <text evidence="3">Belongs to the UbiH/COQ6 family.</text>
</comment>
<proteinExistence type="inferred from homology"/>
<dbReference type="InterPro" id="IPR002938">
    <property type="entry name" value="FAD-bd"/>
</dbReference>
<comment type="cofactor">
    <cofactor evidence="1">
        <name>FAD</name>
        <dbReference type="ChEBI" id="CHEBI:57692"/>
    </cofactor>
</comment>
<dbReference type="InterPro" id="IPR010971">
    <property type="entry name" value="UbiH/COQ6"/>
</dbReference>
<evidence type="ECO:0000256" key="2">
    <source>
        <dbReference type="ARBA" id="ARBA00004749"/>
    </source>
</evidence>
<name>A0ABV8UKY0_9PROT</name>
<protein>
    <submittedName>
        <fullName evidence="9">UbiH/UbiF/VisC/COQ6 family ubiquinone biosynthesis hydroxylase</fullName>
    </submittedName>
</protein>
<evidence type="ECO:0000259" key="8">
    <source>
        <dbReference type="Pfam" id="PF01494"/>
    </source>
</evidence>
<keyword evidence="7" id="KW-0503">Monooxygenase</keyword>
<dbReference type="PANTHER" id="PTHR43876">
    <property type="entry name" value="UBIQUINONE BIOSYNTHESIS MONOOXYGENASE COQ6, MITOCHONDRIAL"/>
    <property type="match status" value="1"/>
</dbReference>
<keyword evidence="5" id="KW-0274">FAD</keyword>
<sequence>MSKSRSFSETGSAPGQTEIRQCDVVISGGGLAGLTLAAALSSAGLEVALVDAQAPEKVLAAPFDGRASAIAAGSRHILEGIGLWPLLADTAEPIRDIRVSDGRMDRRASPFFVHYDSEELGLGPLGHIVENRDLRLALHRLLQQREGFQLHAPDLVVEARREAGGAEVRLKSGLVIRARLVVAAEGRNSPLRQAAGISVKSWQYRQSGLVCTLEHERPHHGVAHEHFLPNGPFAVLPLRDDEAGRHRSSLVWTERPELAERMMALEPADFAREVQRRFGDTLGSFSVTGPRWSYPLSLMHARHYRATRLALVGDAAHVIHPIAGQGFNLGLRDVAALAECIVDIRRLGLDIGSSSVLDRYERWRRFDNMLLAGITDGLNRLFSNDIPPIRLARDLGFAAVDRTPRLKKFFMRHAMGLVGDLPRLTRGDPL</sequence>
<evidence type="ECO:0000313" key="9">
    <source>
        <dbReference type="EMBL" id="MFC4351887.1"/>
    </source>
</evidence>
<dbReference type="PANTHER" id="PTHR43876:SF7">
    <property type="entry name" value="UBIQUINONE BIOSYNTHESIS MONOOXYGENASE COQ6, MITOCHONDRIAL"/>
    <property type="match status" value="1"/>
</dbReference>
<comment type="caution">
    <text evidence="9">The sequence shown here is derived from an EMBL/GenBank/DDBJ whole genome shotgun (WGS) entry which is preliminary data.</text>
</comment>
<evidence type="ECO:0000313" key="10">
    <source>
        <dbReference type="Proteomes" id="UP001595799"/>
    </source>
</evidence>
<organism evidence="9 10">
    <name type="scientific">Fodinicurvata halophila</name>
    <dbReference type="NCBI Taxonomy" id="1419723"/>
    <lineage>
        <taxon>Bacteria</taxon>
        <taxon>Pseudomonadati</taxon>
        <taxon>Pseudomonadota</taxon>
        <taxon>Alphaproteobacteria</taxon>
        <taxon>Rhodospirillales</taxon>
        <taxon>Rhodovibrionaceae</taxon>
        <taxon>Fodinicurvata</taxon>
    </lineage>
</organism>
<feature type="domain" description="FAD-binding" evidence="8">
    <location>
        <begin position="22"/>
        <end position="365"/>
    </location>
</feature>
<dbReference type="RefSeq" id="WP_382422232.1">
    <property type="nucleotide sequence ID" value="NZ_JBHSCW010000004.1"/>
</dbReference>
<dbReference type="PRINTS" id="PR00420">
    <property type="entry name" value="RNGMNOXGNASE"/>
</dbReference>
<dbReference type="InterPro" id="IPR018168">
    <property type="entry name" value="Ubi_Hdrlase_CS"/>
</dbReference>
<dbReference type="Pfam" id="PF01494">
    <property type="entry name" value="FAD_binding_3"/>
    <property type="match status" value="1"/>
</dbReference>
<dbReference type="Proteomes" id="UP001595799">
    <property type="component" value="Unassembled WGS sequence"/>
</dbReference>
<dbReference type="EMBL" id="JBHSCW010000004">
    <property type="protein sequence ID" value="MFC4351887.1"/>
    <property type="molecule type" value="Genomic_DNA"/>
</dbReference>
<evidence type="ECO:0000256" key="5">
    <source>
        <dbReference type="ARBA" id="ARBA00022827"/>
    </source>
</evidence>
<evidence type="ECO:0000256" key="6">
    <source>
        <dbReference type="ARBA" id="ARBA00023002"/>
    </source>
</evidence>
<dbReference type="InterPro" id="IPR036188">
    <property type="entry name" value="FAD/NAD-bd_sf"/>
</dbReference>
<dbReference type="Gene3D" id="3.50.50.60">
    <property type="entry name" value="FAD/NAD(P)-binding domain"/>
    <property type="match status" value="2"/>
</dbReference>
<dbReference type="InterPro" id="IPR051205">
    <property type="entry name" value="UbiH/COQ6_monooxygenase"/>
</dbReference>
<accession>A0ABV8UKY0</accession>
<keyword evidence="9" id="KW-0830">Ubiquinone</keyword>
<keyword evidence="10" id="KW-1185">Reference proteome</keyword>
<evidence type="ECO:0000256" key="1">
    <source>
        <dbReference type="ARBA" id="ARBA00001974"/>
    </source>
</evidence>
<comment type="pathway">
    <text evidence="2">Cofactor biosynthesis; ubiquinone biosynthesis.</text>
</comment>
<dbReference type="SUPFAM" id="SSF51905">
    <property type="entry name" value="FAD/NAD(P)-binding domain"/>
    <property type="match status" value="1"/>
</dbReference>
<dbReference type="NCBIfam" id="TIGR01988">
    <property type="entry name" value="Ubi-OHases"/>
    <property type="match status" value="1"/>
</dbReference>
<reference evidence="10" key="1">
    <citation type="journal article" date="2019" name="Int. J. Syst. Evol. Microbiol.">
        <title>The Global Catalogue of Microorganisms (GCM) 10K type strain sequencing project: providing services to taxonomists for standard genome sequencing and annotation.</title>
        <authorList>
            <consortium name="The Broad Institute Genomics Platform"/>
            <consortium name="The Broad Institute Genome Sequencing Center for Infectious Disease"/>
            <person name="Wu L."/>
            <person name="Ma J."/>
        </authorList>
    </citation>
    <scope>NUCLEOTIDE SEQUENCE [LARGE SCALE GENOMIC DNA]</scope>
    <source>
        <strain evidence="10">CECT 8472</strain>
    </source>
</reference>
<gene>
    <name evidence="9" type="ORF">ACFOW6_10070</name>
</gene>
<keyword evidence="6" id="KW-0560">Oxidoreductase</keyword>